<organism evidence="4 5">
    <name type="scientific">Pristionchus mayeri</name>
    <dbReference type="NCBI Taxonomy" id="1317129"/>
    <lineage>
        <taxon>Eukaryota</taxon>
        <taxon>Metazoa</taxon>
        <taxon>Ecdysozoa</taxon>
        <taxon>Nematoda</taxon>
        <taxon>Chromadorea</taxon>
        <taxon>Rhabditida</taxon>
        <taxon>Rhabditina</taxon>
        <taxon>Diplogasteromorpha</taxon>
        <taxon>Diplogasteroidea</taxon>
        <taxon>Neodiplogasteridae</taxon>
        <taxon>Pristionchus</taxon>
    </lineage>
</organism>
<keyword evidence="1" id="KW-0805">Transcription regulation</keyword>
<evidence type="ECO:0000256" key="2">
    <source>
        <dbReference type="ARBA" id="ARBA00023163"/>
    </source>
</evidence>
<keyword evidence="5" id="KW-1185">Reference proteome</keyword>
<dbReference type="AlphaFoldDB" id="A0AAN5CL28"/>
<keyword evidence="2" id="KW-0804">Transcription</keyword>
<evidence type="ECO:0000313" key="4">
    <source>
        <dbReference type="EMBL" id="GMR46384.1"/>
    </source>
</evidence>
<dbReference type="EMBL" id="BTRK01000004">
    <property type="protein sequence ID" value="GMR46384.1"/>
    <property type="molecule type" value="Genomic_DNA"/>
</dbReference>
<evidence type="ECO:0000313" key="5">
    <source>
        <dbReference type="Proteomes" id="UP001328107"/>
    </source>
</evidence>
<evidence type="ECO:0000256" key="3">
    <source>
        <dbReference type="ARBA" id="ARBA00023170"/>
    </source>
</evidence>
<reference evidence="5" key="1">
    <citation type="submission" date="2022-10" db="EMBL/GenBank/DDBJ databases">
        <title>Genome assembly of Pristionchus species.</title>
        <authorList>
            <person name="Yoshida K."/>
            <person name="Sommer R.J."/>
        </authorList>
    </citation>
    <scope>NUCLEOTIDE SEQUENCE [LARGE SCALE GENOMIC DNA]</scope>
    <source>
        <strain evidence="5">RS5460</strain>
    </source>
</reference>
<proteinExistence type="predicted"/>
<name>A0AAN5CL28_9BILA</name>
<dbReference type="SUPFAM" id="SSF48508">
    <property type="entry name" value="Nuclear receptor ligand-binding domain"/>
    <property type="match status" value="1"/>
</dbReference>
<dbReference type="Proteomes" id="UP001328107">
    <property type="component" value="Unassembled WGS sequence"/>
</dbReference>
<gene>
    <name evidence="4" type="ORF">PMAYCL1PPCAC_16579</name>
</gene>
<accession>A0AAN5CL28</accession>
<comment type="caution">
    <text evidence="4">The sequence shown here is derived from an EMBL/GenBank/DDBJ whole genome shotgun (WGS) entry which is preliminary data.</text>
</comment>
<keyword evidence="3" id="KW-0675">Receptor</keyword>
<evidence type="ECO:0000256" key="1">
    <source>
        <dbReference type="ARBA" id="ARBA00023015"/>
    </source>
</evidence>
<protein>
    <submittedName>
        <fullName evidence="4">Uncharacterized protein</fullName>
    </submittedName>
</protein>
<dbReference type="InterPro" id="IPR035500">
    <property type="entry name" value="NHR-like_dom_sf"/>
</dbReference>
<sequence>FGHISSSVKANIFRKSAYCPRFVEGLTIDEFFYGPSKLGIEFEVIDVLYDFPFFHKITPFKLIIKHKICIDLSDFDYTTKKLWLFQDVVYAIEFIKALPRYHGMEDSSKRALIASALACSNFTAAFYSYSHHSDRTLYPGEVRKFLGMFLKI</sequence>
<feature type="non-terminal residue" evidence="4">
    <location>
        <position position="1"/>
    </location>
</feature>